<reference evidence="3" key="1">
    <citation type="submission" date="2016-11" db="EMBL/GenBank/DDBJ databases">
        <authorList>
            <person name="Varghese N."/>
            <person name="Submissions S."/>
        </authorList>
    </citation>
    <scope>NUCLEOTIDE SEQUENCE [LARGE SCALE GENOMIC DNA]</scope>
    <source>
        <strain evidence="3">DSM 19858</strain>
    </source>
</reference>
<accession>A0A1M6MQ77</accession>
<dbReference type="STRING" id="192903.SAMN04488513_11094"/>
<feature type="transmembrane region" description="Helical" evidence="1">
    <location>
        <begin position="6"/>
        <end position="25"/>
    </location>
</feature>
<feature type="transmembrane region" description="Helical" evidence="1">
    <location>
        <begin position="99"/>
        <end position="116"/>
    </location>
</feature>
<keyword evidence="1" id="KW-0812">Transmembrane</keyword>
<dbReference type="Proteomes" id="UP000184543">
    <property type="component" value="Unassembled WGS sequence"/>
</dbReference>
<evidence type="ECO:0000313" key="3">
    <source>
        <dbReference type="Proteomes" id="UP000184543"/>
    </source>
</evidence>
<dbReference type="EMBL" id="FQYU01000010">
    <property type="protein sequence ID" value="SHJ85556.1"/>
    <property type="molecule type" value="Genomic_DNA"/>
</dbReference>
<sequence length="120" mass="13894">MHLSEPWHYYLMATLYVVAGLNHFIRPKIYKRIIPPYLPKATLLVYASGAAEVFLGMALLFEPLKKPALYGIVFMLIAFLPVHFYMLHAPKASMGLPKWSLVLRILLQFVLMYWAYTYLG</sequence>
<evidence type="ECO:0000256" key="1">
    <source>
        <dbReference type="SAM" id="Phobius"/>
    </source>
</evidence>
<keyword evidence="1" id="KW-1133">Transmembrane helix</keyword>
<organism evidence="2 3">
    <name type="scientific">Pseudozobellia thermophila</name>
    <dbReference type="NCBI Taxonomy" id="192903"/>
    <lineage>
        <taxon>Bacteria</taxon>
        <taxon>Pseudomonadati</taxon>
        <taxon>Bacteroidota</taxon>
        <taxon>Flavobacteriia</taxon>
        <taxon>Flavobacteriales</taxon>
        <taxon>Flavobacteriaceae</taxon>
        <taxon>Pseudozobellia</taxon>
    </lineage>
</organism>
<protein>
    <submittedName>
        <fullName evidence="2">Uncharacterized membrane protein</fullName>
    </submittedName>
</protein>
<dbReference type="PANTHER" id="PTHR36974">
    <property type="entry name" value="MEMBRANE PROTEIN-RELATED"/>
    <property type="match status" value="1"/>
</dbReference>
<gene>
    <name evidence="2" type="ORF">SAMN04488513_11094</name>
</gene>
<dbReference type="RefSeq" id="WP_072995275.1">
    <property type="nucleotide sequence ID" value="NZ_FQYU01000010.1"/>
</dbReference>
<proteinExistence type="predicted"/>
<dbReference type="PANTHER" id="PTHR36974:SF1">
    <property type="entry name" value="DOXX FAMILY MEMBRANE PROTEIN"/>
    <property type="match status" value="1"/>
</dbReference>
<feature type="transmembrane region" description="Helical" evidence="1">
    <location>
        <begin position="37"/>
        <end position="61"/>
    </location>
</feature>
<dbReference type="AlphaFoldDB" id="A0A1M6MQ77"/>
<name>A0A1M6MQ77_9FLAO</name>
<keyword evidence="1" id="KW-0472">Membrane</keyword>
<evidence type="ECO:0000313" key="2">
    <source>
        <dbReference type="EMBL" id="SHJ85556.1"/>
    </source>
</evidence>
<keyword evidence="3" id="KW-1185">Reference proteome</keyword>
<feature type="transmembrane region" description="Helical" evidence="1">
    <location>
        <begin position="67"/>
        <end position="87"/>
    </location>
</feature>